<proteinExistence type="predicted"/>
<feature type="domain" description="Transposase InsH N-terminal" evidence="1">
    <location>
        <begin position="14"/>
        <end position="70"/>
    </location>
</feature>
<evidence type="ECO:0000259" key="1">
    <source>
        <dbReference type="Pfam" id="PF05598"/>
    </source>
</evidence>
<dbReference type="PANTHER" id="PTHR35604:SF2">
    <property type="entry name" value="TRANSPOSASE INSH FOR INSERTION SEQUENCE ELEMENT IS5A-RELATED"/>
    <property type="match status" value="1"/>
</dbReference>
<comment type="caution">
    <text evidence="2">The sequence shown here is derived from an EMBL/GenBank/DDBJ whole genome shotgun (WGS) entry which is preliminary data.</text>
</comment>
<dbReference type="PANTHER" id="PTHR35604">
    <property type="entry name" value="TRANSPOSASE INSH FOR INSERTION SEQUENCE ELEMENT IS5A-RELATED"/>
    <property type="match status" value="1"/>
</dbReference>
<gene>
    <name evidence="2" type="ORF">LMG26411_06389</name>
</gene>
<protein>
    <recommendedName>
        <fullName evidence="1">Transposase InsH N-terminal domain-containing protein</fullName>
    </recommendedName>
</protein>
<accession>A0ABM8TRY9</accession>
<dbReference type="Proteomes" id="UP000672657">
    <property type="component" value="Unassembled WGS sequence"/>
</dbReference>
<dbReference type="InterPro" id="IPR008490">
    <property type="entry name" value="Transposase_InsH_N"/>
</dbReference>
<organism evidence="2 3">
    <name type="scientific">Cupriavidus numazuensis</name>
    <dbReference type="NCBI Taxonomy" id="221992"/>
    <lineage>
        <taxon>Bacteria</taxon>
        <taxon>Pseudomonadati</taxon>
        <taxon>Pseudomonadota</taxon>
        <taxon>Betaproteobacteria</taxon>
        <taxon>Burkholderiales</taxon>
        <taxon>Burkholderiaceae</taxon>
        <taxon>Cupriavidus</taxon>
    </lineage>
</organism>
<dbReference type="EMBL" id="CAJPVI010000053">
    <property type="protein sequence ID" value="CAG2159035.1"/>
    <property type="molecule type" value="Genomic_DNA"/>
</dbReference>
<evidence type="ECO:0000313" key="2">
    <source>
        <dbReference type="EMBL" id="CAG2159035.1"/>
    </source>
</evidence>
<dbReference type="Pfam" id="PF05598">
    <property type="entry name" value="DUF772"/>
    <property type="match status" value="1"/>
</dbReference>
<sequence length="124" mass="14415">MKQTSFAEVEFAKKKRVTRREKFLGEMDRIVPWARWTALIEPLYPTSGRVGRQPIGVERTLRLYCLQQWLAEYGMRCSMSRNGNCWDAPTEGFFSSLKNGRVHAKRFRTHQDATADRLTTSSVL</sequence>
<evidence type="ECO:0000313" key="3">
    <source>
        <dbReference type="Proteomes" id="UP000672657"/>
    </source>
</evidence>
<reference evidence="2 3" key="1">
    <citation type="submission" date="2021-03" db="EMBL/GenBank/DDBJ databases">
        <authorList>
            <person name="Peeters C."/>
        </authorList>
    </citation>
    <scope>NUCLEOTIDE SEQUENCE [LARGE SCALE GENOMIC DNA]</scope>
    <source>
        <strain evidence="2 3">LMG 26411</strain>
    </source>
</reference>
<name>A0ABM8TRY9_9BURK</name>
<keyword evidence="3" id="KW-1185">Reference proteome</keyword>